<proteinExistence type="predicted"/>
<evidence type="ECO:0000313" key="1">
    <source>
        <dbReference type="EMBL" id="JAD33593.1"/>
    </source>
</evidence>
<dbReference type="AlphaFoldDB" id="A0A0A8Z7J4"/>
<dbReference type="EMBL" id="GBRH01264302">
    <property type="protein sequence ID" value="JAD33593.1"/>
    <property type="molecule type" value="Transcribed_RNA"/>
</dbReference>
<sequence>MLSKLVDQNFEFMRKYMGLYPDYVTVTYKTFSVPNLFILLTSYQKQISCT</sequence>
<accession>A0A0A8Z7J4</accession>
<reference evidence="1" key="2">
    <citation type="journal article" date="2015" name="Data Brief">
        <title>Shoot transcriptome of the giant reed, Arundo donax.</title>
        <authorList>
            <person name="Barrero R.A."/>
            <person name="Guerrero F.D."/>
            <person name="Moolhuijzen P."/>
            <person name="Goolsby J.A."/>
            <person name="Tidwell J."/>
            <person name="Bellgard S.E."/>
            <person name="Bellgard M.I."/>
        </authorList>
    </citation>
    <scope>NUCLEOTIDE SEQUENCE</scope>
    <source>
        <tissue evidence="1">Shoot tissue taken approximately 20 cm above the soil surface</tissue>
    </source>
</reference>
<protein>
    <submittedName>
        <fullName evidence="1">Uncharacterized protein</fullName>
    </submittedName>
</protein>
<organism evidence="1">
    <name type="scientific">Arundo donax</name>
    <name type="common">Giant reed</name>
    <name type="synonym">Donax arundinaceus</name>
    <dbReference type="NCBI Taxonomy" id="35708"/>
    <lineage>
        <taxon>Eukaryota</taxon>
        <taxon>Viridiplantae</taxon>
        <taxon>Streptophyta</taxon>
        <taxon>Embryophyta</taxon>
        <taxon>Tracheophyta</taxon>
        <taxon>Spermatophyta</taxon>
        <taxon>Magnoliopsida</taxon>
        <taxon>Liliopsida</taxon>
        <taxon>Poales</taxon>
        <taxon>Poaceae</taxon>
        <taxon>PACMAD clade</taxon>
        <taxon>Arundinoideae</taxon>
        <taxon>Arundineae</taxon>
        <taxon>Arundo</taxon>
    </lineage>
</organism>
<name>A0A0A8Z7J4_ARUDO</name>
<reference evidence="1" key="1">
    <citation type="submission" date="2014-09" db="EMBL/GenBank/DDBJ databases">
        <authorList>
            <person name="Magalhaes I.L.F."/>
            <person name="Oliveira U."/>
            <person name="Santos F.R."/>
            <person name="Vidigal T.H.D.A."/>
            <person name="Brescovit A.D."/>
            <person name="Santos A.J."/>
        </authorList>
    </citation>
    <scope>NUCLEOTIDE SEQUENCE</scope>
    <source>
        <tissue evidence="1">Shoot tissue taken approximately 20 cm above the soil surface</tissue>
    </source>
</reference>